<keyword evidence="2" id="KW-0862">Zinc</keyword>
<evidence type="ECO:0000256" key="3">
    <source>
        <dbReference type="ARBA" id="ARBA00023002"/>
    </source>
</evidence>
<dbReference type="PANTHER" id="PTHR42683">
    <property type="entry name" value="ALDEHYDE REDUCTASE"/>
    <property type="match status" value="1"/>
</dbReference>
<accession>A0A2X3DCW0</accession>
<name>A0A2X3DCW0_9HELI</name>
<dbReference type="InterPro" id="IPR013149">
    <property type="entry name" value="ADH-like_C"/>
</dbReference>
<evidence type="ECO:0000313" key="5">
    <source>
        <dbReference type="EMBL" id="SQB97399.1"/>
    </source>
</evidence>
<proteinExistence type="predicted"/>
<reference evidence="5 6" key="1">
    <citation type="submission" date="2018-06" db="EMBL/GenBank/DDBJ databases">
        <authorList>
            <consortium name="Pathogen Informatics"/>
            <person name="Doyle S."/>
        </authorList>
    </citation>
    <scope>NUCLEOTIDE SEQUENCE [LARGE SCALE GENOMIC DNA]</scope>
    <source>
        <strain evidence="5 6">NCTC13102</strain>
    </source>
</reference>
<protein>
    <submittedName>
        <fullName evidence="5">NADP-dependent alcohol dehydrogenase</fullName>
        <ecNumber evidence="5">1.-.-.-</ecNumber>
        <ecNumber evidence="5">1.1.1.2</ecNumber>
    </submittedName>
</protein>
<evidence type="ECO:0000256" key="2">
    <source>
        <dbReference type="ARBA" id="ARBA00022833"/>
    </source>
</evidence>
<gene>
    <name evidence="5" type="primary">cad_1</name>
    <name evidence="5" type="ORF">NCTC13102_00130</name>
</gene>
<organism evidence="5 6">
    <name type="scientific">Helicobacter fennelliae</name>
    <dbReference type="NCBI Taxonomy" id="215"/>
    <lineage>
        <taxon>Bacteria</taxon>
        <taxon>Pseudomonadati</taxon>
        <taxon>Campylobacterota</taxon>
        <taxon>Epsilonproteobacteria</taxon>
        <taxon>Campylobacterales</taxon>
        <taxon>Helicobacteraceae</taxon>
        <taxon>Helicobacter</taxon>
    </lineage>
</organism>
<keyword evidence="1" id="KW-0479">Metal-binding</keyword>
<dbReference type="EC" id="1.1.1.2" evidence="5"/>
<dbReference type="InterPro" id="IPR047109">
    <property type="entry name" value="CAD-like"/>
</dbReference>
<dbReference type="EC" id="1.-.-.-" evidence="5"/>
<evidence type="ECO:0000256" key="1">
    <source>
        <dbReference type="ARBA" id="ARBA00022723"/>
    </source>
</evidence>
<evidence type="ECO:0000313" key="6">
    <source>
        <dbReference type="Proteomes" id="UP000250166"/>
    </source>
</evidence>
<dbReference type="Gene3D" id="3.40.50.720">
    <property type="entry name" value="NAD(P)-binding Rossmann-like Domain"/>
    <property type="match status" value="1"/>
</dbReference>
<dbReference type="Pfam" id="PF00107">
    <property type="entry name" value="ADH_zinc_N"/>
    <property type="match status" value="1"/>
</dbReference>
<dbReference type="SUPFAM" id="SSF51735">
    <property type="entry name" value="NAD(P)-binding Rossmann-fold domains"/>
    <property type="match status" value="1"/>
</dbReference>
<dbReference type="InterPro" id="IPR036291">
    <property type="entry name" value="NAD(P)-bd_dom_sf"/>
</dbReference>
<keyword evidence="3 5" id="KW-0560">Oxidoreductase</keyword>
<dbReference type="EMBL" id="UAWL01000006">
    <property type="protein sequence ID" value="SQB97399.1"/>
    <property type="molecule type" value="Genomic_DNA"/>
</dbReference>
<evidence type="ECO:0000259" key="4">
    <source>
        <dbReference type="Pfam" id="PF00107"/>
    </source>
</evidence>
<feature type="domain" description="Alcohol dehydrogenase-like C-terminal" evidence="4">
    <location>
        <begin position="2"/>
        <end position="96"/>
    </location>
</feature>
<dbReference type="AlphaFoldDB" id="A0A2X3DCW0"/>
<dbReference type="Gene3D" id="3.90.180.10">
    <property type="entry name" value="Medium-chain alcohol dehydrogenases, catalytic domain"/>
    <property type="match status" value="1"/>
</dbReference>
<dbReference type="GO" id="GO:0008106">
    <property type="term" value="F:alcohol dehydrogenase (NADP+) activity"/>
    <property type="evidence" value="ECO:0007669"/>
    <property type="project" value="UniProtKB-EC"/>
</dbReference>
<sequence>MLKLGAKEFIDAKDSAKMASIKDRLDFIISTIPYHYDINMYQKMLKMHGEMAIVGLPANKDNPSFNANAFIWNFRRKIYSSLIGGIKETQEMLDFSVKNNIYPEVEMMAIDALDSAYQKVARGEAKFRYVIDMKTLKSKILIKDCLLRAFAGVCKNEDCGRFLT</sequence>
<dbReference type="GO" id="GO:0046872">
    <property type="term" value="F:metal ion binding"/>
    <property type="evidence" value="ECO:0007669"/>
    <property type="project" value="UniProtKB-KW"/>
</dbReference>
<dbReference type="Proteomes" id="UP000250166">
    <property type="component" value="Unassembled WGS sequence"/>
</dbReference>